<accession>A0AAW2I7W0</accession>
<dbReference type="EMBL" id="JARGDH010000002">
    <property type="protein sequence ID" value="KAL0277555.1"/>
    <property type="molecule type" value="Genomic_DNA"/>
</dbReference>
<reference evidence="2" key="1">
    <citation type="journal article" date="2024" name="Gigascience">
        <title>Chromosome-level genome of the poultry shaft louse Menopon gallinae provides insight into the host-switching and adaptive evolution of parasitic lice.</title>
        <authorList>
            <person name="Xu Y."/>
            <person name="Ma L."/>
            <person name="Liu S."/>
            <person name="Liang Y."/>
            <person name="Liu Q."/>
            <person name="He Z."/>
            <person name="Tian L."/>
            <person name="Duan Y."/>
            <person name="Cai W."/>
            <person name="Li H."/>
            <person name="Song F."/>
        </authorList>
    </citation>
    <scope>NUCLEOTIDE SEQUENCE</scope>
    <source>
        <strain evidence="2">Cailab_2023a</strain>
    </source>
</reference>
<name>A0AAW2I7W0_9NEOP</name>
<evidence type="ECO:0000313" key="2">
    <source>
        <dbReference type="EMBL" id="KAL0277555.1"/>
    </source>
</evidence>
<dbReference type="AlphaFoldDB" id="A0AAW2I7W0"/>
<organism evidence="2">
    <name type="scientific">Menopon gallinae</name>
    <name type="common">poultry shaft louse</name>
    <dbReference type="NCBI Taxonomy" id="328185"/>
    <lineage>
        <taxon>Eukaryota</taxon>
        <taxon>Metazoa</taxon>
        <taxon>Ecdysozoa</taxon>
        <taxon>Arthropoda</taxon>
        <taxon>Hexapoda</taxon>
        <taxon>Insecta</taxon>
        <taxon>Pterygota</taxon>
        <taxon>Neoptera</taxon>
        <taxon>Paraneoptera</taxon>
        <taxon>Psocodea</taxon>
        <taxon>Troctomorpha</taxon>
        <taxon>Phthiraptera</taxon>
        <taxon>Amblycera</taxon>
        <taxon>Menoponidae</taxon>
        <taxon>Menopon</taxon>
    </lineage>
</organism>
<feature type="region of interest" description="Disordered" evidence="1">
    <location>
        <begin position="1"/>
        <end position="62"/>
    </location>
</feature>
<gene>
    <name evidence="2" type="ORF">PYX00_004798</name>
</gene>
<sequence>MFESEYLNAYHTRDVINSENHPRIEEEKEDEEEEEEDEDEDEDEDEETDIISPLPLSQISENELEQRKEEALFLKAIVRLERIDWKEKLSIESFSDQRKKKKRLTEQEKLIASLCESELEHVDGAFKRTTTSQYKNLNEDRMLKKLFHEEKKREPVEDVSAKRKRRTEKEKLIDSLSEIEKIHAEGAFKRNVMPPPMPNQYKKEISAINGNTYHVIFDHLLGLLWLRFLQELNRRSFLASLFDVSCGTNQSLDKLHNWHVANLFLMVIMSNKIEIIKKIEDNITPLELTTIKNIFKCDINSNRRFEQITDITSLLDILEDRQTLSESNFEALNIIVNNVEKLKNESVFVDNYFKEPIKKKELPPKVLEVISKFHGSWEVFARYLGLSETDIQN</sequence>
<protein>
    <submittedName>
        <fullName evidence="2">Uncharacterized protein</fullName>
    </submittedName>
</protein>
<feature type="compositionally biased region" description="Basic and acidic residues" evidence="1">
    <location>
        <begin position="11"/>
        <end position="26"/>
    </location>
</feature>
<evidence type="ECO:0000256" key="1">
    <source>
        <dbReference type="SAM" id="MobiDB-lite"/>
    </source>
</evidence>
<proteinExistence type="predicted"/>
<comment type="caution">
    <text evidence="2">The sequence shown here is derived from an EMBL/GenBank/DDBJ whole genome shotgun (WGS) entry which is preliminary data.</text>
</comment>
<dbReference type="InterPro" id="IPR011029">
    <property type="entry name" value="DEATH-like_dom_sf"/>
</dbReference>
<feature type="compositionally biased region" description="Acidic residues" evidence="1">
    <location>
        <begin position="27"/>
        <end position="49"/>
    </location>
</feature>
<dbReference type="Gene3D" id="1.10.533.10">
    <property type="entry name" value="Death Domain, Fas"/>
    <property type="match status" value="1"/>
</dbReference>